<dbReference type="InterPro" id="IPR013520">
    <property type="entry name" value="Ribonucl_H"/>
</dbReference>
<feature type="coiled-coil region" evidence="6">
    <location>
        <begin position="279"/>
        <end position="306"/>
    </location>
</feature>
<evidence type="ECO:0000256" key="4">
    <source>
        <dbReference type="ARBA" id="ARBA00022801"/>
    </source>
</evidence>
<evidence type="ECO:0000256" key="1">
    <source>
        <dbReference type="ARBA" id="ARBA00004123"/>
    </source>
</evidence>
<dbReference type="InterPro" id="IPR012337">
    <property type="entry name" value="RNaseH-like_sf"/>
</dbReference>
<dbReference type="GO" id="GO:0004527">
    <property type="term" value="F:exonuclease activity"/>
    <property type="evidence" value="ECO:0007669"/>
    <property type="project" value="InterPro"/>
</dbReference>
<evidence type="ECO:0000313" key="9">
    <source>
        <dbReference type="EMBL" id="GFQ02822.1"/>
    </source>
</evidence>
<gene>
    <name evidence="9" type="ORF">PHJA_002426100</name>
</gene>
<organism evidence="9 10">
    <name type="scientific">Phtheirospermum japonicum</name>
    <dbReference type="NCBI Taxonomy" id="374723"/>
    <lineage>
        <taxon>Eukaryota</taxon>
        <taxon>Viridiplantae</taxon>
        <taxon>Streptophyta</taxon>
        <taxon>Embryophyta</taxon>
        <taxon>Tracheophyta</taxon>
        <taxon>Spermatophyta</taxon>
        <taxon>Magnoliopsida</taxon>
        <taxon>eudicotyledons</taxon>
        <taxon>Gunneridae</taxon>
        <taxon>Pentapetalae</taxon>
        <taxon>asterids</taxon>
        <taxon>lamiids</taxon>
        <taxon>Lamiales</taxon>
        <taxon>Orobanchaceae</taxon>
        <taxon>Orobanchaceae incertae sedis</taxon>
        <taxon>Phtheirospermum</taxon>
    </lineage>
</organism>
<comment type="subcellular location">
    <subcellularLocation>
        <location evidence="1">Nucleus</location>
    </subcellularLocation>
</comment>
<evidence type="ECO:0000256" key="2">
    <source>
        <dbReference type="ARBA" id="ARBA00006357"/>
    </source>
</evidence>
<accession>A0A830D911</accession>
<evidence type="ECO:0000256" key="5">
    <source>
        <dbReference type="ARBA" id="ARBA00023242"/>
    </source>
</evidence>
<dbReference type="GO" id="GO:0005634">
    <property type="term" value="C:nucleus"/>
    <property type="evidence" value="ECO:0007669"/>
    <property type="project" value="UniProtKB-SubCell"/>
</dbReference>
<keyword evidence="5" id="KW-0539">Nucleus</keyword>
<dbReference type="SUPFAM" id="SSF53098">
    <property type="entry name" value="Ribonuclease H-like"/>
    <property type="match status" value="1"/>
</dbReference>
<dbReference type="InterPro" id="IPR036397">
    <property type="entry name" value="RNaseH_sf"/>
</dbReference>
<reference evidence="9" key="1">
    <citation type="submission" date="2020-07" db="EMBL/GenBank/DDBJ databases">
        <title>Ethylene signaling mediates host invasion by parasitic plants.</title>
        <authorList>
            <person name="Yoshida S."/>
        </authorList>
    </citation>
    <scope>NUCLEOTIDE SEQUENCE</scope>
    <source>
        <strain evidence="9">Okayama</strain>
    </source>
</reference>
<protein>
    <submittedName>
        <fullName evidence="9">Small rna degrading nuclease 1</fullName>
    </submittedName>
</protein>
<name>A0A830D911_9LAMI</name>
<dbReference type="GO" id="GO:0003676">
    <property type="term" value="F:nucleic acid binding"/>
    <property type="evidence" value="ECO:0007669"/>
    <property type="project" value="InterPro"/>
</dbReference>
<dbReference type="EMBL" id="BMAC01000777">
    <property type="protein sequence ID" value="GFQ02822.1"/>
    <property type="molecule type" value="Genomic_DNA"/>
</dbReference>
<evidence type="ECO:0000259" key="8">
    <source>
        <dbReference type="SMART" id="SM00479"/>
    </source>
</evidence>
<dbReference type="PANTHER" id="PTHR12801">
    <property type="entry name" value="RNA EXONUCLEASE REXO1 / RECO3 FAMILY MEMBER-RELATED"/>
    <property type="match status" value="1"/>
</dbReference>
<evidence type="ECO:0000256" key="7">
    <source>
        <dbReference type="SAM" id="MobiDB-lite"/>
    </source>
</evidence>
<comment type="caution">
    <text evidence="9">The sequence shown here is derived from an EMBL/GenBank/DDBJ whole genome shotgun (WGS) entry which is preliminary data.</text>
</comment>
<dbReference type="PANTHER" id="PTHR12801:SF115">
    <property type="entry name" value="FI18136P1-RELATED"/>
    <property type="match status" value="1"/>
</dbReference>
<keyword evidence="3" id="KW-0540">Nuclease</keyword>
<dbReference type="InterPro" id="IPR047021">
    <property type="entry name" value="REXO1/3/4-like"/>
</dbReference>
<proteinExistence type="inferred from homology"/>
<dbReference type="AlphaFoldDB" id="A0A830D911"/>
<dbReference type="Proteomes" id="UP000653305">
    <property type="component" value="Unassembled WGS sequence"/>
</dbReference>
<evidence type="ECO:0000313" key="10">
    <source>
        <dbReference type="Proteomes" id="UP000653305"/>
    </source>
</evidence>
<feature type="domain" description="Exonuclease" evidence="8">
    <location>
        <begin position="27"/>
        <end position="142"/>
    </location>
</feature>
<evidence type="ECO:0000256" key="3">
    <source>
        <dbReference type="ARBA" id="ARBA00022722"/>
    </source>
</evidence>
<dbReference type="Gene3D" id="3.30.420.10">
    <property type="entry name" value="Ribonuclease H-like superfamily/Ribonuclease H"/>
    <property type="match status" value="1"/>
</dbReference>
<dbReference type="OrthoDB" id="16516at2759"/>
<keyword evidence="10" id="KW-1185">Reference proteome</keyword>
<dbReference type="SMART" id="SM00479">
    <property type="entry name" value="EXOIII"/>
    <property type="match status" value="1"/>
</dbReference>
<evidence type="ECO:0000256" key="6">
    <source>
        <dbReference type="SAM" id="Coils"/>
    </source>
</evidence>
<comment type="similarity">
    <text evidence="2">Belongs to the REXO1/REXO3 family.</text>
</comment>
<keyword evidence="6" id="KW-0175">Coiled coil</keyword>
<keyword evidence="4" id="KW-0378">Hydrolase</keyword>
<sequence length="316" mass="35137">MLVRTYWKKEWVVVKCLKKSKAIKSTKLIAIDCEMVLCEDGTDALVRVCAVDRNLKINQLPIIKTDITGISAKDLDGVTRSLKDVQISLKKILSHGTILVGHSVNNDLQGYELRKDGKPHNCVDDACAAMKLAVARLEGKIDDVITEEVKELDTATLLMHRIPAGILTKDLKSVLPGDCTIEVGKKAKNTYSANAVFKNQREAIEAFENLEGDLEKDSNGRPQKLVNFELDSGKTGTLCVCLREFPVGESTKKRSAEDDTPGGISKKLKTEKLDDPNQCEMHLKEIERLTKELKQRDEEISNQNKLIAALIRKQGL</sequence>
<feature type="region of interest" description="Disordered" evidence="7">
    <location>
        <begin position="250"/>
        <end position="274"/>
    </location>
</feature>